<keyword evidence="3" id="KW-1185">Reference proteome</keyword>
<gene>
    <name evidence="2" type="ORF">GCM10010136_22950</name>
</gene>
<organism evidence="2 3">
    <name type="scientific">Limoniibacter endophyticus</name>
    <dbReference type="NCBI Taxonomy" id="1565040"/>
    <lineage>
        <taxon>Bacteria</taxon>
        <taxon>Pseudomonadati</taxon>
        <taxon>Pseudomonadota</taxon>
        <taxon>Alphaproteobacteria</taxon>
        <taxon>Hyphomicrobiales</taxon>
        <taxon>Bartonellaceae</taxon>
        <taxon>Limoniibacter</taxon>
    </lineage>
</organism>
<reference evidence="2" key="2">
    <citation type="submission" date="2020-09" db="EMBL/GenBank/DDBJ databases">
        <authorList>
            <person name="Sun Q."/>
            <person name="Kim S."/>
        </authorList>
    </citation>
    <scope>NUCLEOTIDE SEQUENCE</scope>
    <source>
        <strain evidence="2">KCTC 42097</strain>
    </source>
</reference>
<dbReference type="Pfam" id="PF01451">
    <property type="entry name" value="LMWPc"/>
    <property type="match status" value="1"/>
</dbReference>
<evidence type="ECO:0000259" key="1">
    <source>
        <dbReference type="Pfam" id="PF01451"/>
    </source>
</evidence>
<dbReference type="EMBL" id="BMZO01000007">
    <property type="protein sequence ID" value="GHC74106.1"/>
    <property type="molecule type" value="Genomic_DNA"/>
</dbReference>
<evidence type="ECO:0000313" key="2">
    <source>
        <dbReference type="EMBL" id="GHC74106.1"/>
    </source>
</evidence>
<comment type="caution">
    <text evidence="2">The sequence shown here is derived from an EMBL/GenBank/DDBJ whole genome shotgun (WGS) entry which is preliminary data.</text>
</comment>
<sequence length="71" mass="7945">MRNMRAVAPVHAIEKISLLFSHPFTGASGRDVPDPYYGDANDFEAIYSLLRQACEDMALGWNWTSRDIAKG</sequence>
<reference evidence="2" key="1">
    <citation type="journal article" date="2014" name="Int. J. Syst. Evol. Microbiol.">
        <title>Complete genome sequence of Corynebacterium casei LMG S-19264T (=DSM 44701T), isolated from a smear-ripened cheese.</title>
        <authorList>
            <consortium name="US DOE Joint Genome Institute (JGI-PGF)"/>
            <person name="Walter F."/>
            <person name="Albersmeier A."/>
            <person name="Kalinowski J."/>
            <person name="Ruckert C."/>
        </authorList>
    </citation>
    <scope>NUCLEOTIDE SEQUENCE</scope>
    <source>
        <strain evidence="2">KCTC 42097</strain>
    </source>
</reference>
<dbReference type="InterPro" id="IPR036196">
    <property type="entry name" value="Ptyr_pPase_sf"/>
</dbReference>
<accession>A0A8J3GIT9</accession>
<dbReference type="Proteomes" id="UP000641137">
    <property type="component" value="Unassembled WGS sequence"/>
</dbReference>
<dbReference type="AlphaFoldDB" id="A0A8J3GIT9"/>
<dbReference type="Gene3D" id="3.40.50.2300">
    <property type="match status" value="1"/>
</dbReference>
<feature type="domain" description="Phosphotyrosine protein phosphatase I" evidence="1">
    <location>
        <begin position="2"/>
        <end position="57"/>
    </location>
</feature>
<dbReference type="InterPro" id="IPR023485">
    <property type="entry name" value="Ptyr_pPase"/>
</dbReference>
<protein>
    <recommendedName>
        <fullName evidence="1">Phosphotyrosine protein phosphatase I domain-containing protein</fullName>
    </recommendedName>
</protein>
<evidence type="ECO:0000313" key="3">
    <source>
        <dbReference type="Proteomes" id="UP000641137"/>
    </source>
</evidence>
<dbReference type="SUPFAM" id="SSF52788">
    <property type="entry name" value="Phosphotyrosine protein phosphatases I"/>
    <property type="match status" value="1"/>
</dbReference>
<proteinExistence type="predicted"/>
<name>A0A8J3GIT9_9HYPH</name>